<dbReference type="Gene3D" id="1.10.3170.10">
    <property type="entry name" value="Recbcd, chain B, domain 2"/>
    <property type="match status" value="1"/>
</dbReference>
<accession>A0A176S339</accession>
<evidence type="ECO:0000313" key="2">
    <source>
        <dbReference type="Proteomes" id="UP000076962"/>
    </source>
</evidence>
<reference evidence="1 2" key="1">
    <citation type="submission" date="2016-05" db="EMBL/GenBank/DDBJ databases">
        <title>Single-cell genome of chain-forming Candidatus Thiomargarita nelsonii and comparison to other large sulfur-oxidizing bacteria.</title>
        <authorList>
            <person name="Winkel M."/>
            <person name="Salman V."/>
            <person name="Woyke T."/>
            <person name="Schulz-Vogt H."/>
            <person name="Richter M."/>
            <person name="Flood B."/>
            <person name="Bailey J."/>
            <person name="Amann R."/>
            <person name="Mussmann M."/>
        </authorList>
    </citation>
    <scope>NUCLEOTIDE SEQUENCE [LARGE SCALE GENOMIC DNA]</scope>
    <source>
        <strain evidence="1 2">THI036</strain>
    </source>
</reference>
<name>A0A176S339_9GAMM</name>
<keyword evidence="2" id="KW-1185">Reference proteome</keyword>
<protein>
    <submittedName>
        <fullName evidence="1">Exodeoxyribonuclease V beta subunit</fullName>
    </submittedName>
</protein>
<dbReference type="AlphaFoldDB" id="A0A176S339"/>
<sequence length="101" mass="11818">MREIVEDFWRLHLYETSPLFITYALEKAFNNPNRLLNTLNKGQYVGQPFLKIIPYHDSPSLKAEELAFDSALTATRQAWQAAEIEDLLLNDFYLSRRGLQQ</sequence>
<organism evidence="1 2">
    <name type="scientific">Candidatus Thiomargarita nelsonii</name>
    <dbReference type="NCBI Taxonomy" id="1003181"/>
    <lineage>
        <taxon>Bacteria</taxon>
        <taxon>Pseudomonadati</taxon>
        <taxon>Pseudomonadota</taxon>
        <taxon>Gammaproteobacteria</taxon>
        <taxon>Thiotrichales</taxon>
        <taxon>Thiotrichaceae</taxon>
        <taxon>Thiomargarita</taxon>
    </lineage>
</organism>
<comment type="caution">
    <text evidence="1">The sequence shown here is derived from an EMBL/GenBank/DDBJ whole genome shotgun (WGS) entry which is preliminary data.</text>
</comment>
<evidence type="ECO:0000313" key="1">
    <source>
        <dbReference type="EMBL" id="OAD22425.1"/>
    </source>
</evidence>
<dbReference type="Proteomes" id="UP000076962">
    <property type="component" value="Unassembled WGS sequence"/>
</dbReference>
<dbReference type="EMBL" id="LUTY01000954">
    <property type="protein sequence ID" value="OAD22425.1"/>
    <property type="molecule type" value="Genomic_DNA"/>
</dbReference>
<gene>
    <name evidence="1" type="ORF">THIOM_001774</name>
</gene>
<proteinExistence type="predicted"/>